<reference evidence="1 2" key="1">
    <citation type="submission" date="2021-03" db="EMBL/GenBank/DDBJ databases">
        <title>Sequencing the genomes of 1000 actinobacteria strains.</title>
        <authorList>
            <person name="Klenk H.-P."/>
        </authorList>
    </citation>
    <scope>NUCLEOTIDE SEQUENCE [LARGE SCALE GENOMIC DNA]</scope>
    <source>
        <strain evidence="1 2">DSM 45516</strain>
    </source>
</reference>
<dbReference type="Pfam" id="PF03583">
    <property type="entry name" value="LIP"/>
    <property type="match status" value="1"/>
</dbReference>
<organism evidence="1 2">
    <name type="scientific">Nocardia goodfellowii</name>
    <dbReference type="NCBI Taxonomy" id="882446"/>
    <lineage>
        <taxon>Bacteria</taxon>
        <taxon>Bacillati</taxon>
        <taxon>Actinomycetota</taxon>
        <taxon>Actinomycetes</taxon>
        <taxon>Mycobacteriales</taxon>
        <taxon>Nocardiaceae</taxon>
        <taxon>Nocardia</taxon>
    </lineage>
</organism>
<dbReference type="PANTHER" id="PTHR34853">
    <property type="match status" value="1"/>
</dbReference>
<protein>
    <submittedName>
        <fullName evidence="1">Pimeloyl-ACP methyl ester carboxylesterase</fullName>
    </submittedName>
</protein>
<dbReference type="Gene3D" id="1.10.260.130">
    <property type="match status" value="1"/>
</dbReference>
<gene>
    <name evidence="1" type="ORF">BJ987_005335</name>
</gene>
<dbReference type="EMBL" id="JAGGMR010000001">
    <property type="protein sequence ID" value="MBP2192434.1"/>
    <property type="molecule type" value="Genomic_DNA"/>
</dbReference>
<accession>A0ABS4QL50</accession>
<keyword evidence="2" id="KW-1185">Reference proteome</keyword>
<dbReference type="InterPro" id="IPR029058">
    <property type="entry name" value="AB_hydrolase_fold"/>
</dbReference>
<proteinExistence type="predicted"/>
<name>A0ABS4QL50_9NOCA</name>
<sequence>MVDDVKGRDGMGYASYIETAIAVGCVVAIALPGHTAAAPPDRDSVLHGLGLESSGTPPPAGLTPEIEKLWRGVQPTPSGDPFLDTWPAASTHRAAGEVIGRRDLTTATAMQLPIPIREAVQVRYATRDSAGAPSFTTATLLKPVDDWRGAGDRPVLVHALPINSLGLRCAPGYRTAHGGGGEMAGFNWIPPVTVKALARGFAVLVPDHEGPRMAYAEPRVTGQALLDGIRAARSAFGSEFDDSRYALFGYSGGGLAAYSAAMLLEEYAPELRSVIEGAALGGIMTDLRRVAELFDGRVQSGILMAVVLAFAREHPEILTAMNDLAKFGATSPLKDVCGTEEALLGAVGIPLELASKYEKPLDSALADKIFRATDLRGRKSAFPLYIFHAKNDQWVPASGATDLYAEQCALGVSATVQISPGEHITGSLTTFLGAMGWLDERLQGVPAPNGCPRR</sequence>
<evidence type="ECO:0000313" key="1">
    <source>
        <dbReference type="EMBL" id="MBP2192434.1"/>
    </source>
</evidence>
<comment type="caution">
    <text evidence="1">The sequence shown here is derived from an EMBL/GenBank/DDBJ whole genome shotgun (WGS) entry which is preliminary data.</text>
</comment>
<dbReference type="Proteomes" id="UP001519325">
    <property type="component" value="Unassembled WGS sequence"/>
</dbReference>
<dbReference type="Gene3D" id="3.40.50.1820">
    <property type="entry name" value="alpha/beta hydrolase"/>
    <property type="match status" value="1"/>
</dbReference>
<dbReference type="RefSeq" id="WP_209895258.1">
    <property type="nucleotide sequence ID" value="NZ_JAGGMR010000001.1"/>
</dbReference>
<dbReference type="SUPFAM" id="SSF53474">
    <property type="entry name" value="alpha/beta-Hydrolases"/>
    <property type="match status" value="1"/>
</dbReference>
<evidence type="ECO:0000313" key="2">
    <source>
        <dbReference type="Proteomes" id="UP001519325"/>
    </source>
</evidence>
<dbReference type="PANTHER" id="PTHR34853:SF1">
    <property type="entry name" value="LIPASE 5"/>
    <property type="match status" value="1"/>
</dbReference>
<dbReference type="InterPro" id="IPR005152">
    <property type="entry name" value="Lipase_secreted"/>
</dbReference>